<keyword evidence="1" id="KW-0732">Signal</keyword>
<dbReference type="Gene3D" id="3.40.50.11350">
    <property type="match status" value="1"/>
</dbReference>
<dbReference type="AlphaFoldDB" id="A0A6U4IMX3"/>
<evidence type="ECO:0000313" key="2">
    <source>
        <dbReference type="EMBL" id="CAD9263363.1"/>
    </source>
</evidence>
<protein>
    <recommendedName>
        <fullName evidence="4">Nucleotide-diphospho-sugar transferase domain-containing protein</fullName>
    </recommendedName>
</protein>
<gene>
    <name evidence="2" type="ORF">PPAR1163_LOCUS21746</name>
    <name evidence="3" type="ORF">PPAR1163_LOCUS21750</name>
</gene>
<feature type="chain" id="PRO_5036192103" description="Nucleotide-diphospho-sugar transferase domain-containing protein" evidence="1">
    <location>
        <begin position="32"/>
        <end position="872"/>
    </location>
</feature>
<dbReference type="EMBL" id="HBGJ01034285">
    <property type="protein sequence ID" value="CAD9263367.1"/>
    <property type="molecule type" value="Transcribed_RNA"/>
</dbReference>
<dbReference type="InterPro" id="IPR029044">
    <property type="entry name" value="Nucleotide-diphossugar_trans"/>
</dbReference>
<proteinExistence type="predicted"/>
<dbReference type="Gene3D" id="3.90.550.10">
    <property type="entry name" value="Spore Coat Polysaccharide Biosynthesis Protein SpsA, Chain A"/>
    <property type="match status" value="1"/>
</dbReference>
<accession>A0A6U4IMX3</accession>
<feature type="signal peptide" evidence="1">
    <location>
        <begin position="1"/>
        <end position="31"/>
    </location>
</feature>
<name>A0A6U4IMX3_9STRA</name>
<dbReference type="SUPFAM" id="SSF53448">
    <property type="entry name" value="Nucleotide-diphospho-sugar transferases"/>
    <property type="match status" value="1"/>
</dbReference>
<evidence type="ECO:0008006" key="4">
    <source>
        <dbReference type="Google" id="ProtNLM"/>
    </source>
</evidence>
<organism evidence="2">
    <name type="scientific">Phaeomonas parva</name>
    <dbReference type="NCBI Taxonomy" id="124430"/>
    <lineage>
        <taxon>Eukaryota</taxon>
        <taxon>Sar</taxon>
        <taxon>Stramenopiles</taxon>
        <taxon>Ochrophyta</taxon>
        <taxon>Pinguiophyceae</taxon>
        <taxon>Pinguiochrysidales</taxon>
        <taxon>Pinguiochrysidaceae</taxon>
        <taxon>Phaeomonas</taxon>
    </lineage>
</organism>
<dbReference type="EMBL" id="HBGJ01034280">
    <property type="protein sequence ID" value="CAD9263363.1"/>
    <property type="molecule type" value="Transcribed_RNA"/>
</dbReference>
<evidence type="ECO:0000313" key="3">
    <source>
        <dbReference type="EMBL" id="CAD9263367.1"/>
    </source>
</evidence>
<reference evidence="2" key="1">
    <citation type="submission" date="2021-01" db="EMBL/GenBank/DDBJ databases">
        <authorList>
            <person name="Corre E."/>
            <person name="Pelletier E."/>
            <person name="Niang G."/>
            <person name="Scheremetjew M."/>
            <person name="Finn R."/>
            <person name="Kale V."/>
            <person name="Holt S."/>
            <person name="Cochrane G."/>
            <person name="Meng A."/>
            <person name="Brown T."/>
            <person name="Cohen L."/>
        </authorList>
    </citation>
    <scope>NUCLEOTIDE SEQUENCE</scope>
    <source>
        <strain evidence="2">CCMP2877</strain>
    </source>
</reference>
<dbReference type="CDD" id="cd11296">
    <property type="entry name" value="O-FucT_like"/>
    <property type="match status" value="1"/>
</dbReference>
<sequence>MEGSSRGGRRRRRCLACAALCAALLLSTVGPSAVLMSVPQDDTRSRTRGLWGFNSAWELFKLHVAGSACYLSCIVEEQCTCQREIAVVQEVRQLFEESRRKKAGLGIGAAAGRAAPNAEETAAAAQLEGLAPLAIKIEVCNGLINQRIALLEGIALGVILGAQVLLPVHMPFNGVELPKQPTRTMDRNLQRLERMFDLDALQAGATELYRDHWCKRSDEPASKTWCHGFQRPALLYGNATEAMEDAISILGRKRRNVLSLQWGAGAKSEALSVLEAAQREFYAGVANLGGDAGSPHVLLDLGCTLFSLAVDETTESWSIFWRLNRHLKHESDVHEQAAAVKAHLASLVVAAQEKAATFGFAAPPLEGGAPGYNVLHLRAEEDWQLHCVAWMGLRDGNHRDNCMNNTMLVHNVLLSEGVHPGVPLYIATGLTRAELSAVRIEGPLGSPGLVGLQPLFELFTVALKEDVIDLHPSWATEQREFYAAVDYELAQGSRTFVGNSVSSFSAFIIIDRYRHSRPSLHYNGGNIPLAEDFVKPVKSLSVPTLRQPLKWVFALNVNNASDVSNTFWEMTKVAVISAKRQTDLVAVCVTTAPPTSPVAQWLVGHGVRVIYHRPTWADELVQRVESKGAEEKMRSHLSADPDAMLGTFLRIEVPVLGLLDEFVLYTDVDVMFTGHVDWDVILGQDKYSALRGSTDFARGKGLSRGGRAGVRDLPLYFSASSEMEKSRLPGRLNAGVMLLNMRALRESYDAFRDFIFSSSSLDWPAGPGDQGAYKTFYSETSVTWSESEGRHTTLTPIASFLPFELNWKTYWPRNDFARIIHFHGPKCQSDIIPYKTRAEVTMPVFEDILEDCARNGDCYRLCEEFFSYLGGG</sequence>
<evidence type="ECO:0000256" key="1">
    <source>
        <dbReference type="SAM" id="SignalP"/>
    </source>
</evidence>